<proteinExistence type="predicted"/>
<dbReference type="Proteomes" id="UP001215280">
    <property type="component" value="Unassembled WGS sequence"/>
</dbReference>
<comment type="caution">
    <text evidence="1">The sequence shown here is derived from an EMBL/GenBank/DDBJ whole genome shotgun (WGS) entry which is preliminary data.</text>
</comment>
<keyword evidence="2" id="KW-1185">Reference proteome</keyword>
<gene>
    <name evidence="1" type="ORF">DFH07DRAFT_715932</name>
</gene>
<accession>A0AAD7I0Z8</accession>
<feature type="non-terminal residue" evidence="1">
    <location>
        <position position="1"/>
    </location>
</feature>
<organism evidence="1 2">
    <name type="scientific">Mycena maculata</name>
    <dbReference type="NCBI Taxonomy" id="230809"/>
    <lineage>
        <taxon>Eukaryota</taxon>
        <taxon>Fungi</taxon>
        <taxon>Dikarya</taxon>
        <taxon>Basidiomycota</taxon>
        <taxon>Agaricomycotina</taxon>
        <taxon>Agaricomycetes</taxon>
        <taxon>Agaricomycetidae</taxon>
        <taxon>Agaricales</taxon>
        <taxon>Marasmiineae</taxon>
        <taxon>Mycenaceae</taxon>
        <taxon>Mycena</taxon>
    </lineage>
</organism>
<reference evidence="1" key="1">
    <citation type="submission" date="2023-03" db="EMBL/GenBank/DDBJ databases">
        <title>Massive genome expansion in bonnet fungi (Mycena s.s.) driven by repeated elements and novel gene families across ecological guilds.</title>
        <authorList>
            <consortium name="Lawrence Berkeley National Laboratory"/>
            <person name="Harder C.B."/>
            <person name="Miyauchi S."/>
            <person name="Viragh M."/>
            <person name="Kuo A."/>
            <person name="Thoen E."/>
            <person name="Andreopoulos B."/>
            <person name="Lu D."/>
            <person name="Skrede I."/>
            <person name="Drula E."/>
            <person name="Henrissat B."/>
            <person name="Morin E."/>
            <person name="Kohler A."/>
            <person name="Barry K."/>
            <person name="LaButti K."/>
            <person name="Morin E."/>
            <person name="Salamov A."/>
            <person name="Lipzen A."/>
            <person name="Mereny Z."/>
            <person name="Hegedus B."/>
            <person name="Baldrian P."/>
            <person name="Stursova M."/>
            <person name="Weitz H."/>
            <person name="Taylor A."/>
            <person name="Grigoriev I.V."/>
            <person name="Nagy L.G."/>
            <person name="Martin F."/>
            <person name="Kauserud H."/>
        </authorList>
    </citation>
    <scope>NUCLEOTIDE SEQUENCE</scope>
    <source>
        <strain evidence="1">CBHHK188m</strain>
    </source>
</reference>
<dbReference type="AlphaFoldDB" id="A0AAD7I0Z8"/>
<sequence>ATDFESVSPIAFGDLHALDTRLETLRPAKRGRFDNSPANKAYRGAVDSSGRAQFEHSRLLYRVLQSQIDRRKWDLYDSDTSWSTSLRVFSFAYNLWATDQRPAVDRRKLPKLLDIGWCEAVTPSLEGDMKTEKYIMLDKNDGLGNS</sequence>
<evidence type="ECO:0000313" key="1">
    <source>
        <dbReference type="EMBL" id="KAJ7731705.1"/>
    </source>
</evidence>
<evidence type="ECO:0000313" key="2">
    <source>
        <dbReference type="Proteomes" id="UP001215280"/>
    </source>
</evidence>
<dbReference type="EMBL" id="JARJLG010000181">
    <property type="protein sequence ID" value="KAJ7731705.1"/>
    <property type="molecule type" value="Genomic_DNA"/>
</dbReference>
<name>A0AAD7I0Z8_9AGAR</name>
<protein>
    <submittedName>
        <fullName evidence="1">Uncharacterized protein</fullName>
    </submittedName>
</protein>
<feature type="non-terminal residue" evidence="1">
    <location>
        <position position="146"/>
    </location>
</feature>